<sequence>MFAGVVPLGEEILQLKSQINALMARYSFLKPGMFFVDLETGNYLDISGDKVFSAASTAFSSDIV</sequence>
<evidence type="ECO:0000313" key="1">
    <source>
        <dbReference type="EMBL" id="RCJ28805.1"/>
    </source>
</evidence>
<organism evidence="1 2">
    <name type="scientific">Nostoc punctiforme NIES-2108</name>
    <dbReference type="NCBI Taxonomy" id="1356359"/>
    <lineage>
        <taxon>Bacteria</taxon>
        <taxon>Bacillati</taxon>
        <taxon>Cyanobacteriota</taxon>
        <taxon>Cyanophyceae</taxon>
        <taxon>Nostocales</taxon>
        <taxon>Nostocaceae</taxon>
        <taxon>Nostoc</taxon>
    </lineage>
</organism>
<dbReference type="SUPFAM" id="SSF56601">
    <property type="entry name" value="beta-lactamase/transpeptidase-like"/>
    <property type="match status" value="1"/>
</dbReference>
<dbReference type="EMBL" id="LXQE01000202">
    <property type="protein sequence ID" value="RCJ28805.1"/>
    <property type="molecule type" value="Genomic_DNA"/>
</dbReference>
<dbReference type="Proteomes" id="UP000252085">
    <property type="component" value="Unassembled WGS sequence"/>
</dbReference>
<gene>
    <name evidence="1" type="ORF">A6769_36140</name>
</gene>
<dbReference type="AlphaFoldDB" id="A0A367QXD8"/>
<accession>A0A367QXD8</accession>
<name>A0A367QXD8_NOSPU</name>
<protein>
    <submittedName>
        <fullName evidence="1">Uncharacterized protein</fullName>
    </submittedName>
</protein>
<comment type="caution">
    <text evidence="1">The sequence shown here is derived from an EMBL/GenBank/DDBJ whole genome shotgun (WGS) entry which is preliminary data.</text>
</comment>
<reference evidence="2" key="1">
    <citation type="submission" date="2016-04" db="EMBL/GenBank/DDBJ databases">
        <authorList>
            <person name="Tabuchi Yagui T.R."/>
        </authorList>
    </citation>
    <scope>NUCLEOTIDE SEQUENCE [LARGE SCALE GENOMIC DNA]</scope>
</reference>
<dbReference type="InterPro" id="IPR012338">
    <property type="entry name" value="Beta-lactam/transpept-like"/>
</dbReference>
<proteinExistence type="predicted"/>
<evidence type="ECO:0000313" key="2">
    <source>
        <dbReference type="Proteomes" id="UP000252085"/>
    </source>
</evidence>